<feature type="region of interest" description="Disordered" evidence="1">
    <location>
        <begin position="115"/>
        <end position="143"/>
    </location>
</feature>
<evidence type="ECO:0008006" key="5">
    <source>
        <dbReference type="Google" id="ProtNLM"/>
    </source>
</evidence>
<dbReference type="EMBL" id="JBHMDG010000006">
    <property type="protein sequence ID" value="MFB9312481.1"/>
    <property type="molecule type" value="Genomic_DNA"/>
</dbReference>
<gene>
    <name evidence="3" type="ORF">ACFFRI_05445</name>
</gene>
<keyword evidence="4" id="KW-1185">Reference proteome</keyword>
<feature type="chain" id="PRO_5045179400" description="Lipoprotein" evidence="2">
    <location>
        <begin position="25"/>
        <end position="143"/>
    </location>
</feature>
<reference evidence="3 4" key="1">
    <citation type="submission" date="2024-09" db="EMBL/GenBank/DDBJ databases">
        <authorList>
            <person name="Sun Q."/>
            <person name="Mori K."/>
        </authorList>
    </citation>
    <scope>NUCLEOTIDE SEQUENCE [LARGE SCALE GENOMIC DNA]</scope>
    <source>
        <strain evidence="3 4">JCM 9626</strain>
    </source>
</reference>
<evidence type="ECO:0000256" key="2">
    <source>
        <dbReference type="SAM" id="SignalP"/>
    </source>
</evidence>
<protein>
    <recommendedName>
        <fullName evidence="5">Lipoprotein</fullName>
    </recommendedName>
</protein>
<accession>A0ABV5K6W1</accession>
<evidence type="ECO:0000313" key="3">
    <source>
        <dbReference type="EMBL" id="MFB9312481.1"/>
    </source>
</evidence>
<name>A0ABV5K6W1_9ACTN</name>
<organism evidence="3 4">
    <name type="scientific">Nocardioides plantarum</name>
    <dbReference type="NCBI Taxonomy" id="29299"/>
    <lineage>
        <taxon>Bacteria</taxon>
        <taxon>Bacillati</taxon>
        <taxon>Actinomycetota</taxon>
        <taxon>Actinomycetes</taxon>
        <taxon>Propionibacteriales</taxon>
        <taxon>Nocardioidaceae</taxon>
        <taxon>Nocardioides</taxon>
    </lineage>
</organism>
<evidence type="ECO:0000313" key="4">
    <source>
        <dbReference type="Proteomes" id="UP001589750"/>
    </source>
</evidence>
<keyword evidence="2" id="KW-0732">Signal</keyword>
<dbReference type="RefSeq" id="WP_140009909.1">
    <property type="nucleotide sequence ID" value="NZ_JBHMDG010000006.1"/>
</dbReference>
<proteinExistence type="predicted"/>
<dbReference type="Proteomes" id="UP001589750">
    <property type="component" value="Unassembled WGS sequence"/>
</dbReference>
<comment type="caution">
    <text evidence="3">The sequence shown here is derived from an EMBL/GenBank/DDBJ whole genome shotgun (WGS) entry which is preliminary data.</text>
</comment>
<feature type="compositionally biased region" description="Low complexity" evidence="1">
    <location>
        <begin position="123"/>
        <end position="143"/>
    </location>
</feature>
<feature type="signal peptide" evidence="2">
    <location>
        <begin position="1"/>
        <end position="24"/>
    </location>
</feature>
<dbReference type="PROSITE" id="PS51257">
    <property type="entry name" value="PROKAR_LIPOPROTEIN"/>
    <property type="match status" value="1"/>
</dbReference>
<evidence type="ECO:0000256" key="1">
    <source>
        <dbReference type="SAM" id="MobiDB-lite"/>
    </source>
</evidence>
<feature type="region of interest" description="Disordered" evidence="1">
    <location>
        <begin position="82"/>
        <end position="103"/>
    </location>
</feature>
<sequence>MTATSRTRTIVVGLAALLSVGLTACGGMADDAPRDADTQAFCDAFYDRDLTAEKVATKLAEIGTPDGVSADQRRGFELWVEGLDNEGDTPNTQIDRVEVPQGDRDVAEAFTDYVGTTCLAEAPSPTDDPTGSPSQAPSSTPPS</sequence>